<proteinExistence type="predicted"/>
<accession>A0A0A8ZWF6</accession>
<reference evidence="1" key="1">
    <citation type="submission" date="2014-09" db="EMBL/GenBank/DDBJ databases">
        <authorList>
            <person name="Magalhaes I.L.F."/>
            <person name="Oliveira U."/>
            <person name="Santos F.R."/>
            <person name="Vidigal T.H.D.A."/>
            <person name="Brescovit A.D."/>
            <person name="Santos A.J."/>
        </authorList>
    </citation>
    <scope>NUCLEOTIDE SEQUENCE</scope>
    <source>
        <tissue evidence="1">Shoot tissue taken approximately 20 cm above the soil surface</tissue>
    </source>
</reference>
<sequence>MQAYALAVIHLQDIHNQMIYKLLLFESASYTLFQFSISTLANYEQCKCNPYSYPF</sequence>
<evidence type="ECO:0000313" key="1">
    <source>
        <dbReference type="EMBL" id="JAD43729.1"/>
    </source>
</evidence>
<protein>
    <submittedName>
        <fullName evidence="1">Uncharacterized protein</fullName>
    </submittedName>
</protein>
<reference evidence="1" key="2">
    <citation type="journal article" date="2015" name="Data Brief">
        <title>Shoot transcriptome of the giant reed, Arundo donax.</title>
        <authorList>
            <person name="Barrero R.A."/>
            <person name="Guerrero F.D."/>
            <person name="Moolhuijzen P."/>
            <person name="Goolsby J.A."/>
            <person name="Tidwell J."/>
            <person name="Bellgard S.E."/>
            <person name="Bellgard M.I."/>
        </authorList>
    </citation>
    <scope>NUCLEOTIDE SEQUENCE</scope>
    <source>
        <tissue evidence="1">Shoot tissue taken approximately 20 cm above the soil surface</tissue>
    </source>
</reference>
<name>A0A0A8ZWF6_ARUDO</name>
<organism evidence="1">
    <name type="scientific">Arundo donax</name>
    <name type="common">Giant reed</name>
    <name type="synonym">Donax arundinaceus</name>
    <dbReference type="NCBI Taxonomy" id="35708"/>
    <lineage>
        <taxon>Eukaryota</taxon>
        <taxon>Viridiplantae</taxon>
        <taxon>Streptophyta</taxon>
        <taxon>Embryophyta</taxon>
        <taxon>Tracheophyta</taxon>
        <taxon>Spermatophyta</taxon>
        <taxon>Magnoliopsida</taxon>
        <taxon>Liliopsida</taxon>
        <taxon>Poales</taxon>
        <taxon>Poaceae</taxon>
        <taxon>PACMAD clade</taxon>
        <taxon>Arundinoideae</taxon>
        <taxon>Arundineae</taxon>
        <taxon>Arundo</taxon>
    </lineage>
</organism>
<dbReference type="EMBL" id="GBRH01254166">
    <property type="protein sequence ID" value="JAD43729.1"/>
    <property type="molecule type" value="Transcribed_RNA"/>
</dbReference>
<dbReference type="AlphaFoldDB" id="A0A0A8ZWF6"/>